<gene>
    <name evidence="2" type="ORF">JZ786_23655</name>
</gene>
<name>A0A9X7Z7H0_9BACL</name>
<accession>A0A9X7Z7H0</accession>
<dbReference type="Proteomes" id="UP000663505">
    <property type="component" value="Chromosome"/>
</dbReference>
<protein>
    <submittedName>
        <fullName evidence="2">Uncharacterized protein</fullName>
    </submittedName>
</protein>
<proteinExistence type="predicted"/>
<dbReference type="RefSeq" id="WP_206656698.1">
    <property type="nucleotide sequence ID" value="NZ_CP071182.1"/>
</dbReference>
<evidence type="ECO:0000313" key="2">
    <source>
        <dbReference type="EMBL" id="QSO47345.1"/>
    </source>
</evidence>
<keyword evidence="1" id="KW-1133">Transmembrane helix</keyword>
<dbReference type="EMBL" id="CP071182">
    <property type="protein sequence ID" value="QSO47345.1"/>
    <property type="molecule type" value="Genomic_DNA"/>
</dbReference>
<evidence type="ECO:0000256" key="1">
    <source>
        <dbReference type="SAM" id="Phobius"/>
    </source>
</evidence>
<organism evidence="2 3">
    <name type="scientific">Alicyclobacillus mengziensis</name>
    <dbReference type="NCBI Taxonomy" id="2931921"/>
    <lineage>
        <taxon>Bacteria</taxon>
        <taxon>Bacillati</taxon>
        <taxon>Bacillota</taxon>
        <taxon>Bacilli</taxon>
        <taxon>Bacillales</taxon>
        <taxon>Alicyclobacillaceae</taxon>
        <taxon>Alicyclobacillus</taxon>
    </lineage>
</organism>
<sequence>MDDVELHELRDSVKRLEAKVDQLLTQPKKRSGFMWKEFIVGFVVVYIVMMVVSVSIGLLNQHFGFFH</sequence>
<reference evidence="2 3" key="1">
    <citation type="submission" date="2021-02" db="EMBL/GenBank/DDBJ databases">
        <title>Alicyclobacillus curvatus sp. nov. and Alicyclobacillus mengziensis sp. nov., two acidophilic bacteria isolated from acid mine drainage.</title>
        <authorList>
            <person name="Huang Y."/>
        </authorList>
    </citation>
    <scope>NUCLEOTIDE SEQUENCE [LARGE SCALE GENOMIC DNA]</scope>
    <source>
        <strain evidence="2 3">S30H14</strain>
    </source>
</reference>
<keyword evidence="3" id="KW-1185">Reference proteome</keyword>
<evidence type="ECO:0000313" key="3">
    <source>
        <dbReference type="Proteomes" id="UP000663505"/>
    </source>
</evidence>
<feature type="transmembrane region" description="Helical" evidence="1">
    <location>
        <begin position="38"/>
        <end position="59"/>
    </location>
</feature>
<keyword evidence="1" id="KW-0472">Membrane</keyword>
<keyword evidence="1" id="KW-0812">Transmembrane</keyword>
<dbReference type="KEGG" id="afx:JZ786_23655"/>
<dbReference type="AlphaFoldDB" id="A0A9X7Z7H0"/>